<evidence type="ECO:0000256" key="3">
    <source>
        <dbReference type="ARBA" id="ARBA00022555"/>
    </source>
</evidence>
<dbReference type="Gene3D" id="3.40.50.150">
    <property type="entry name" value="Vaccinia Virus protein VP39"/>
    <property type="match status" value="1"/>
</dbReference>
<dbReference type="GO" id="GO:0160102">
    <property type="term" value="F:tRNA (guanine(10)-N2)-methyltransferase activity"/>
    <property type="evidence" value="ECO:0007669"/>
    <property type="project" value="UniProtKB-EC"/>
</dbReference>
<keyword evidence="4 10" id="KW-0489">Methyltransferase</keyword>
<protein>
    <recommendedName>
        <fullName evidence="9">tRNA (guanine(10)-N(2))-methyltransferase</fullName>
        <ecNumber evidence="9">2.1.1.214</ecNumber>
    </recommendedName>
</protein>
<dbReference type="PROSITE" id="PS51627">
    <property type="entry name" value="SAM_MT_TRM11"/>
    <property type="match status" value="1"/>
</dbReference>
<keyword evidence="3 10" id="KW-0820">tRNA-binding</keyword>
<evidence type="ECO:0000313" key="14">
    <source>
        <dbReference type="Proteomes" id="UP001194580"/>
    </source>
</evidence>
<dbReference type="EMBL" id="JAAAIL010000457">
    <property type="protein sequence ID" value="KAG0275612.1"/>
    <property type="molecule type" value="Genomic_DNA"/>
</dbReference>
<keyword evidence="8 10" id="KW-0694">RNA-binding</keyword>
<evidence type="ECO:0000256" key="10">
    <source>
        <dbReference type="PROSITE-ProRule" id="PRU00959"/>
    </source>
</evidence>
<dbReference type="GO" id="GO:0005737">
    <property type="term" value="C:cytoplasm"/>
    <property type="evidence" value="ECO:0007669"/>
    <property type="project" value="UniProtKB-SubCell"/>
</dbReference>
<gene>
    <name evidence="13" type="ORF">BGZ95_008566</name>
</gene>
<evidence type="ECO:0000259" key="12">
    <source>
        <dbReference type="Pfam" id="PF25904"/>
    </source>
</evidence>
<feature type="domain" description="tRNA (guanine(10)-N(2))-methyltransferase TRMT11 N-terminal" evidence="12">
    <location>
        <begin position="4"/>
        <end position="170"/>
    </location>
</feature>
<dbReference type="GO" id="GO:0032259">
    <property type="term" value="P:methylation"/>
    <property type="evidence" value="ECO:0007669"/>
    <property type="project" value="UniProtKB-UniRule"/>
</dbReference>
<dbReference type="InterPro" id="IPR002052">
    <property type="entry name" value="DNA_methylase_N6_adenine_CS"/>
</dbReference>
<accession>A0AAD4H8F3</accession>
<dbReference type="PANTHER" id="PTHR13370">
    <property type="entry name" value="RNA METHYLASE-RELATED"/>
    <property type="match status" value="1"/>
</dbReference>
<dbReference type="AlphaFoldDB" id="A0AAD4H8F3"/>
<dbReference type="InterPro" id="IPR016691">
    <property type="entry name" value="TRMT11"/>
</dbReference>
<comment type="similarity">
    <text evidence="10">Belongs to the class I-like SAM-binding methyltransferase superfamily. TRM11 methyltransferase family.</text>
</comment>
<keyword evidence="14" id="KW-1185">Reference proteome</keyword>
<evidence type="ECO:0000256" key="1">
    <source>
        <dbReference type="ARBA" id="ARBA00004496"/>
    </source>
</evidence>
<dbReference type="PRINTS" id="PR00507">
    <property type="entry name" value="N12N6MTFRASE"/>
</dbReference>
<dbReference type="PROSITE" id="PS00092">
    <property type="entry name" value="N6_MTASE"/>
    <property type="match status" value="1"/>
</dbReference>
<proteinExistence type="inferred from homology"/>
<dbReference type="InterPro" id="IPR029063">
    <property type="entry name" value="SAM-dependent_MTases_sf"/>
</dbReference>
<keyword evidence="5 10" id="KW-0808">Transferase</keyword>
<dbReference type="PIRSF" id="PIRSF017259">
    <property type="entry name" value="tRNA_mtfrase_TRM11"/>
    <property type="match status" value="1"/>
</dbReference>
<organism evidence="13 14">
    <name type="scientific">Linnemannia exigua</name>
    <dbReference type="NCBI Taxonomy" id="604196"/>
    <lineage>
        <taxon>Eukaryota</taxon>
        <taxon>Fungi</taxon>
        <taxon>Fungi incertae sedis</taxon>
        <taxon>Mucoromycota</taxon>
        <taxon>Mortierellomycotina</taxon>
        <taxon>Mortierellomycetes</taxon>
        <taxon>Mortierellales</taxon>
        <taxon>Mortierellaceae</taxon>
        <taxon>Linnemannia</taxon>
    </lineage>
</organism>
<name>A0AAD4H8F3_9FUNG</name>
<sequence>MPLFLIQFAQQHEEFRLPELEALATIENVQMTYEPSDYSLESPFLIVEIESAEKAALLLNRAILIKTITELWGQGSSWDELIEKVKEHPERWPQYLETTFKFLVVTFGGTIEMKDKPAIINRFSFTGFMGKIDLKNPEEEFHLIADYGIDPNVHVASTFYMGRLVGHGKRDLIDKFNVKKRKYIGNTTMDAELSLIMANQALCGPGKLVYDPFVGTGSFLMTCAHFGAMTVGSDIDGRQIRGKGKASIQSNCEQYDLKGRVLDALVFDVCHAPWRRFKGGLFDAIVTDPPYGVRAGAKTLGRKDATKQASEPRMAVNEGVFAHLLPDYVPPTKPYEMSEVVADLLMFAVKNLTRGGRLVYWLPTVTEDYTIDDLPTHPCMELVANCEQAFGQWSRRLITMEKIADWDGETSLGAPTGNMNKSTTNPKQQGHFGFRDRYFAFSVVENARRKKELKEAFHKGGAEGVAACMRAFEERKKAEQQMQKLQIGEGEKAEK</sequence>
<feature type="domain" description="Ribosomal RNA large subunit methyltransferase K/L-like methyltransferase" evidence="11">
    <location>
        <begin position="180"/>
        <end position="299"/>
    </location>
</feature>
<dbReference type="Proteomes" id="UP001194580">
    <property type="component" value="Unassembled WGS sequence"/>
</dbReference>
<comment type="caution">
    <text evidence="13">The sequence shown here is derived from an EMBL/GenBank/DDBJ whole genome shotgun (WGS) entry which is preliminary data.</text>
</comment>
<evidence type="ECO:0000256" key="9">
    <source>
        <dbReference type="ARBA" id="ARBA00066937"/>
    </source>
</evidence>
<dbReference type="Pfam" id="PF01170">
    <property type="entry name" value="UPF0020"/>
    <property type="match status" value="1"/>
</dbReference>
<evidence type="ECO:0000256" key="4">
    <source>
        <dbReference type="ARBA" id="ARBA00022603"/>
    </source>
</evidence>
<dbReference type="InterPro" id="IPR059073">
    <property type="entry name" value="TRMT11_N"/>
</dbReference>
<dbReference type="GO" id="GO:0043527">
    <property type="term" value="C:tRNA methyltransferase complex"/>
    <property type="evidence" value="ECO:0007669"/>
    <property type="project" value="UniProtKB-ARBA"/>
</dbReference>
<comment type="subcellular location">
    <subcellularLocation>
        <location evidence="1">Cytoplasm</location>
    </subcellularLocation>
</comment>
<evidence type="ECO:0000313" key="13">
    <source>
        <dbReference type="EMBL" id="KAG0275612.1"/>
    </source>
</evidence>
<dbReference type="InterPro" id="IPR000241">
    <property type="entry name" value="RlmKL-like_Mtase"/>
</dbReference>
<dbReference type="Pfam" id="PF25904">
    <property type="entry name" value="Tmrp11_N"/>
    <property type="match status" value="1"/>
</dbReference>
<keyword evidence="2" id="KW-0963">Cytoplasm</keyword>
<keyword evidence="7 10" id="KW-0819">tRNA processing</keyword>
<dbReference type="PANTHER" id="PTHR13370:SF3">
    <property type="entry name" value="TRNA (GUANINE(10)-N2)-METHYLTRANSFERASE HOMOLOG"/>
    <property type="match status" value="1"/>
</dbReference>
<keyword evidence="6 10" id="KW-0949">S-adenosyl-L-methionine</keyword>
<evidence type="ECO:0000256" key="2">
    <source>
        <dbReference type="ARBA" id="ARBA00022490"/>
    </source>
</evidence>
<evidence type="ECO:0000256" key="6">
    <source>
        <dbReference type="ARBA" id="ARBA00022691"/>
    </source>
</evidence>
<dbReference type="EC" id="2.1.1.214" evidence="9"/>
<dbReference type="GO" id="GO:0000049">
    <property type="term" value="F:tRNA binding"/>
    <property type="evidence" value="ECO:0007669"/>
    <property type="project" value="UniProtKB-UniRule"/>
</dbReference>
<evidence type="ECO:0000256" key="7">
    <source>
        <dbReference type="ARBA" id="ARBA00022694"/>
    </source>
</evidence>
<reference evidence="13" key="1">
    <citation type="journal article" date="2020" name="Fungal Divers.">
        <title>Resolving the Mortierellaceae phylogeny through synthesis of multi-gene phylogenetics and phylogenomics.</title>
        <authorList>
            <person name="Vandepol N."/>
            <person name="Liber J."/>
            <person name="Desiro A."/>
            <person name="Na H."/>
            <person name="Kennedy M."/>
            <person name="Barry K."/>
            <person name="Grigoriev I.V."/>
            <person name="Miller A.N."/>
            <person name="O'Donnell K."/>
            <person name="Stajich J.E."/>
            <person name="Bonito G."/>
        </authorList>
    </citation>
    <scope>NUCLEOTIDE SEQUENCE</scope>
    <source>
        <strain evidence="13">NRRL 28262</strain>
    </source>
</reference>
<evidence type="ECO:0000259" key="11">
    <source>
        <dbReference type="Pfam" id="PF01170"/>
    </source>
</evidence>
<dbReference type="GO" id="GO:0008033">
    <property type="term" value="P:tRNA processing"/>
    <property type="evidence" value="ECO:0007669"/>
    <property type="project" value="UniProtKB-UniRule"/>
</dbReference>
<dbReference type="SUPFAM" id="SSF53335">
    <property type="entry name" value="S-adenosyl-L-methionine-dependent methyltransferases"/>
    <property type="match status" value="1"/>
</dbReference>
<evidence type="ECO:0000256" key="5">
    <source>
        <dbReference type="ARBA" id="ARBA00022679"/>
    </source>
</evidence>
<evidence type="ECO:0000256" key="8">
    <source>
        <dbReference type="ARBA" id="ARBA00022884"/>
    </source>
</evidence>